<evidence type="ECO:0000313" key="3">
    <source>
        <dbReference type="Proteomes" id="UP000887540"/>
    </source>
</evidence>
<feature type="region of interest" description="Disordered" evidence="1">
    <location>
        <begin position="242"/>
        <end position="334"/>
    </location>
</feature>
<feature type="region of interest" description="Disordered" evidence="1">
    <location>
        <begin position="438"/>
        <end position="502"/>
    </location>
</feature>
<reference evidence="4" key="1">
    <citation type="submission" date="2022-11" db="UniProtKB">
        <authorList>
            <consortium name="WormBaseParasite"/>
        </authorList>
    </citation>
    <scope>IDENTIFICATION</scope>
</reference>
<feature type="transmembrane region" description="Helical" evidence="2">
    <location>
        <begin position="120"/>
        <end position="141"/>
    </location>
</feature>
<name>A0A914DSC0_9BILA</name>
<keyword evidence="2" id="KW-0472">Membrane</keyword>
<proteinExistence type="predicted"/>
<organism evidence="3 4">
    <name type="scientific">Acrobeloides nanus</name>
    <dbReference type="NCBI Taxonomy" id="290746"/>
    <lineage>
        <taxon>Eukaryota</taxon>
        <taxon>Metazoa</taxon>
        <taxon>Ecdysozoa</taxon>
        <taxon>Nematoda</taxon>
        <taxon>Chromadorea</taxon>
        <taxon>Rhabditida</taxon>
        <taxon>Tylenchina</taxon>
        <taxon>Cephalobomorpha</taxon>
        <taxon>Cephaloboidea</taxon>
        <taxon>Cephalobidae</taxon>
        <taxon>Acrobeloides</taxon>
    </lineage>
</organism>
<feature type="transmembrane region" description="Helical" evidence="2">
    <location>
        <begin position="147"/>
        <end position="166"/>
    </location>
</feature>
<feature type="transmembrane region" description="Helical" evidence="2">
    <location>
        <begin position="66"/>
        <end position="84"/>
    </location>
</feature>
<evidence type="ECO:0000256" key="1">
    <source>
        <dbReference type="SAM" id="MobiDB-lite"/>
    </source>
</evidence>
<feature type="compositionally biased region" description="Polar residues" evidence="1">
    <location>
        <begin position="445"/>
        <end position="458"/>
    </location>
</feature>
<sequence length="591" mass="66511">MLIRSQADQWIGSAPSRSFSLSPFLYVRSPEKPAFLLVQVRQFDNHSSLEMKNAWLILAHSVFKQASLFIATMSWIALICLLFLSPANKFKKDYIMQNDLRLLLENHQEKHDKEKCKQKFGLFETLLIWKNVITLSVVLSASNLSQLPFGYQIVLLIFAGALWHIWELYGNDLTRNEGLIRSNEKSQQYIEELKNETDKIHDQGKELIYPVKMALKGEAGDVTVADSGLGAVMKTRLTEEGNCINERSAQSPTDQDTKSSTFTNPRGICPSLPSGQPNTQAGVDYNQHSSNPEVPNDNLGNNESLIEPFNSENNQQPSYTNLEVSSRSAMPSTSSYPTIATSYMTNPEFDSFNPSHYTEGAQCNTSITEGATEYYQMSCEEEGMHDAQGYQQFYEQGICTTQVHFTSVAPYSNFQVYSQSNNAIPMPPQEVLIEPSSEIPSSSLNVDQSTLPSNSNNLAVHDPTIDKSNMAIPNSSQQSVTNQPRKRGRPRQDENVQPIDQTLDDAEQAKKAKNREFQRIDIGIRNELLNLLKDCIMNFDIPTVDQLAKARGFQIERSAGDVTIQVQQTLMDKIKNEEIAKTLRYTKQQDS</sequence>
<keyword evidence="2" id="KW-0812">Transmembrane</keyword>
<feature type="compositionally biased region" description="Polar residues" evidence="1">
    <location>
        <begin position="245"/>
        <end position="264"/>
    </location>
</feature>
<keyword evidence="2" id="KW-1133">Transmembrane helix</keyword>
<dbReference type="WBParaSite" id="ACRNAN_scaffold3459.g14746.t1">
    <property type="protein sequence ID" value="ACRNAN_scaffold3459.g14746.t1"/>
    <property type="gene ID" value="ACRNAN_scaffold3459.g14746"/>
</dbReference>
<accession>A0A914DSC0</accession>
<protein>
    <submittedName>
        <fullName evidence="4">Uncharacterized protein</fullName>
    </submittedName>
</protein>
<evidence type="ECO:0000256" key="2">
    <source>
        <dbReference type="SAM" id="Phobius"/>
    </source>
</evidence>
<evidence type="ECO:0000313" key="4">
    <source>
        <dbReference type="WBParaSite" id="ACRNAN_scaffold3459.g14746.t1"/>
    </source>
</evidence>
<feature type="compositionally biased region" description="Polar residues" evidence="1">
    <location>
        <begin position="471"/>
        <end position="483"/>
    </location>
</feature>
<dbReference type="AlphaFoldDB" id="A0A914DSC0"/>
<keyword evidence="3" id="KW-1185">Reference proteome</keyword>
<feature type="compositionally biased region" description="Polar residues" evidence="1">
    <location>
        <begin position="273"/>
        <end position="334"/>
    </location>
</feature>
<dbReference type="Proteomes" id="UP000887540">
    <property type="component" value="Unplaced"/>
</dbReference>